<sequence length="208" mass="22702">MRAEPISPERLAERIAGLVSAHEPNPWTRLAIDGAPGAGTSEVAAAVEAVLADAGRPTLRISAGDFLRPRSLRLEHGREDPDVFYAEWLDLKGMRREVFDPLGPGGSGRVLPTLWDAARDRASRALYVELPPGGVLIVEGTFLMGIGLPFDVEVHLWLSAGALKRRTPEEMAWTLPAYARYDAEADPSRAASLTARMDDPRHPALLFF</sequence>
<accession>C7QEB6</accession>
<evidence type="ECO:0000313" key="1">
    <source>
        <dbReference type="EMBL" id="ACU70807.1"/>
    </source>
</evidence>
<proteinExistence type="predicted"/>
<reference evidence="1 2" key="1">
    <citation type="journal article" date="2009" name="Stand. Genomic Sci.">
        <title>Complete genome sequence of Catenulispora acidiphila type strain (ID 139908).</title>
        <authorList>
            <person name="Copeland A."/>
            <person name="Lapidus A."/>
            <person name="Glavina Del Rio T."/>
            <person name="Nolan M."/>
            <person name="Lucas S."/>
            <person name="Chen F."/>
            <person name="Tice H."/>
            <person name="Cheng J.F."/>
            <person name="Bruce D."/>
            <person name="Goodwin L."/>
            <person name="Pitluck S."/>
            <person name="Mikhailova N."/>
            <person name="Pati A."/>
            <person name="Ivanova N."/>
            <person name="Mavromatis K."/>
            <person name="Chen A."/>
            <person name="Palaniappan K."/>
            <person name="Chain P."/>
            <person name="Land M."/>
            <person name="Hauser L."/>
            <person name="Chang Y.J."/>
            <person name="Jeffries C.D."/>
            <person name="Chertkov O."/>
            <person name="Brettin T."/>
            <person name="Detter J.C."/>
            <person name="Han C."/>
            <person name="Ali Z."/>
            <person name="Tindall B.J."/>
            <person name="Goker M."/>
            <person name="Bristow J."/>
            <person name="Eisen J.A."/>
            <person name="Markowitz V."/>
            <person name="Hugenholtz P."/>
            <person name="Kyrpides N.C."/>
            <person name="Klenk H.P."/>
        </authorList>
    </citation>
    <scope>NUCLEOTIDE SEQUENCE [LARGE SCALE GENOMIC DNA]</scope>
    <source>
        <strain evidence="2">DSM 44928 / JCM 14897 / NBRC 102108 / NRRL B-24433 / ID139908</strain>
    </source>
</reference>
<dbReference type="HOGENOM" id="CLU_114078_0_0_11"/>
<dbReference type="KEGG" id="cai:Caci_1887"/>
<dbReference type="SUPFAM" id="SSF52540">
    <property type="entry name" value="P-loop containing nucleoside triphosphate hydrolases"/>
    <property type="match status" value="1"/>
</dbReference>
<evidence type="ECO:0008006" key="3">
    <source>
        <dbReference type="Google" id="ProtNLM"/>
    </source>
</evidence>
<protein>
    <recommendedName>
        <fullName evidence="3">Uridine kinase</fullName>
    </recommendedName>
</protein>
<dbReference type="InterPro" id="IPR027417">
    <property type="entry name" value="P-loop_NTPase"/>
</dbReference>
<gene>
    <name evidence="1" type="ordered locus">Caci_1887</name>
</gene>
<dbReference type="Proteomes" id="UP000000851">
    <property type="component" value="Chromosome"/>
</dbReference>
<dbReference type="InParanoid" id="C7QEB6"/>
<keyword evidence="2" id="KW-1185">Reference proteome</keyword>
<dbReference type="AlphaFoldDB" id="C7QEB6"/>
<name>C7QEB6_CATAD</name>
<dbReference type="RefSeq" id="WP_012786101.1">
    <property type="nucleotide sequence ID" value="NC_013131.1"/>
</dbReference>
<dbReference type="EMBL" id="CP001700">
    <property type="protein sequence ID" value="ACU70807.1"/>
    <property type="molecule type" value="Genomic_DNA"/>
</dbReference>
<dbReference type="STRING" id="479433.Caci_1887"/>
<dbReference type="eggNOG" id="COG0572">
    <property type="taxonomic scope" value="Bacteria"/>
</dbReference>
<dbReference type="OrthoDB" id="572586at2"/>
<organism evidence="1 2">
    <name type="scientific">Catenulispora acidiphila (strain DSM 44928 / JCM 14897 / NBRC 102108 / NRRL B-24433 / ID139908)</name>
    <dbReference type="NCBI Taxonomy" id="479433"/>
    <lineage>
        <taxon>Bacteria</taxon>
        <taxon>Bacillati</taxon>
        <taxon>Actinomycetota</taxon>
        <taxon>Actinomycetes</taxon>
        <taxon>Catenulisporales</taxon>
        <taxon>Catenulisporaceae</taxon>
        <taxon>Catenulispora</taxon>
    </lineage>
</organism>
<evidence type="ECO:0000313" key="2">
    <source>
        <dbReference type="Proteomes" id="UP000000851"/>
    </source>
</evidence>
<dbReference type="Gene3D" id="3.40.50.300">
    <property type="entry name" value="P-loop containing nucleotide triphosphate hydrolases"/>
    <property type="match status" value="1"/>
</dbReference>